<dbReference type="GO" id="GO:0060003">
    <property type="term" value="P:copper ion export"/>
    <property type="evidence" value="ECO:0007669"/>
    <property type="project" value="TreeGrafter"/>
</dbReference>
<dbReference type="AlphaFoldDB" id="A0A0D8J5X5"/>
<dbReference type="InterPro" id="IPR058792">
    <property type="entry name" value="Beta-barrel_RND_2"/>
</dbReference>
<dbReference type="InterPro" id="IPR006143">
    <property type="entry name" value="RND_pump_MFP"/>
</dbReference>
<dbReference type="Gene3D" id="3.30.70.100">
    <property type="match status" value="2"/>
</dbReference>
<dbReference type="GO" id="GO:0015679">
    <property type="term" value="P:plasma membrane copper ion transport"/>
    <property type="evidence" value="ECO:0007669"/>
    <property type="project" value="TreeGrafter"/>
</dbReference>
<dbReference type="InterPro" id="IPR036163">
    <property type="entry name" value="HMA_dom_sf"/>
</dbReference>
<dbReference type="Gene3D" id="2.40.420.20">
    <property type="match status" value="1"/>
</dbReference>
<dbReference type="InterPro" id="IPR058791">
    <property type="entry name" value="3HB_CusB"/>
</dbReference>
<dbReference type="GO" id="GO:0030288">
    <property type="term" value="C:outer membrane-bounded periplasmic space"/>
    <property type="evidence" value="ECO:0007669"/>
    <property type="project" value="TreeGrafter"/>
</dbReference>
<dbReference type="PANTHER" id="PTHR30097:SF15">
    <property type="entry name" value="CATION EFFLUX SYSTEM PROTEIN CUSB"/>
    <property type="match status" value="1"/>
</dbReference>
<dbReference type="InterPro" id="IPR051909">
    <property type="entry name" value="MFP_Cation_Efflux"/>
</dbReference>
<dbReference type="FunFam" id="2.40.30.170:FF:000010">
    <property type="entry name" value="Efflux RND transporter periplasmic adaptor subunit"/>
    <property type="match status" value="1"/>
</dbReference>
<protein>
    <recommendedName>
        <fullName evidence="3">HMA domain-containing protein</fullName>
    </recommendedName>
</protein>
<dbReference type="PATRIC" id="fig|1544798.3.peg.4400"/>
<comment type="similarity">
    <text evidence="1">Belongs to the membrane fusion protein (MFP) (TC 8.A.1) family.</text>
</comment>
<dbReference type="Pfam" id="PF25954">
    <property type="entry name" value="Beta-barrel_RND_2"/>
    <property type="match status" value="1"/>
</dbReference>
<dbReference type="InterPro" id="IPR058649">
    <property type="entry name" value="CzcB_C"/>
</dbReference>
<dbReference type="Pfam" id="PF25869">
    <property type="entry name" value="3HB_CusB"/>
    <property type="match status" value="1"/>
</dbReference>
<dbReference type="SUPFAM" id="SSF111369">
    <property type="entry name" value="HlyD-like secretion proteins"/>
    <property type="match status" value="1"/>
</dbReference>
<accession>A0A0D8J5X5</accession>
<dbReference type="PANTHER" id="PTHR30097">
    <property type="entry name" value="CATION EFFLUX SYSTEM PROTEIN CUSB"/>
    <property type="match status" value="1"/>
</dbReference>
<evidence type="ECO:0000313" key="4">
    <source>
        <dbReference type="EMBL" id="KJF42292.1"/>
    </source>
</evidence>
<dbReference type="GO" id="GO:0046914">
    <property type="term" value="F:transition metal ion binding"/>
    <property type="evidence" value="ECO:0007669"/>
    <property type="project" value="TreeGrafter"/>
</dbReference>
<feature type="domain" description="HMA" evidence="3">
    <location>
        <begin position="416"/>
        <end position="481"/>
    </location>
</feature>
<dbReference type="SUPFAM" id="SSF55008">
    <property type="entry name" value="HMA, heavy metal-associated domain"/>
    <property type="match status" value="2"/>
</dbReference>
<dbReference type="NCBIfam" id="TIGR01730">
    <property type="entry name" value="RND_mfp"/>
    <property type="match status" value="1"/>
</dbReference>
<sequence>MITVLSTLAIGLLLGWLIFGGSEAKVTDEHQHEHSAEEVAGETTWTCSMHPQIRQPESGDCPICGMDLIPLEEEQNSEIDPNAISMSATAMQLANIQTAVVGAAEPLKVVRLNGKVQEDERLIFSQSSHIPGRIEDLLVNFTGDYVKKGQVIASVYSPDLVTAQEELFEAQKIKGTQPQLFEASKEKLKNWKLTDEQINQVLASGTAQQTFDVMAEVSGYVTQKKVNTGDYVRRGQAIYEIADLSRVWVLFDVYESDLTWINKGDKVSYSIESLPGETFEGTIDYLDPVINPKTRVAKARVVQSNKGLKLKPEMFVSGKVEAKLPQTDALIVPKTAVMWTGERSVVYVKSESEQGVYFNMREVDLGPALGESYIVQGGIQQGEEIAVNGTFSIDAAAQLAGKPSMMSLKNAASEHAVHAMFKVGGNCEMCKDRIEEAALSVAGVISAQWDAETNDLHLNYNDGLSLDKVHHAIAQAGHDTEQEKAPDAVYEELPECCLYDRFEYRNTNKETQTSAEHVMIKVRGNCGMCKDRIEEASLSVEGVESANWDDETEMLHLNFNASKTSSEEVQKAIAAVGHDTEKYKAPDTVYEALPECCLYREN</sequence>
<organism evidence="4 5">
    <name type="scientific">Draconibacterium sediminis</name>
    <dbReference type="NCBI Taxonomy" id="1544798"/>
    <lineage>
        <taxon>Bacteria</taxon>
        <taxon>Pseudomonadati</taxon>
        <taxon>Bacteroidota</taxon>
        <taxon>Bacteroidia</taxon>
        <taxon>Marinilabiliales</taxon>
        <taxon>Prolixibacteraceae</taxon>
        <taxon>Draconibacterium</taxon>
    </lineage>
</organism>
<dbReference type="EMBL" id="JRHC01000006">
    <property type="protein sequence ID" value="KJF42292.1"/>
    <property type="molecule type" value="Genomic_DNA"/>
</dbReference>
<dbReference type="InterPro" id="IPR045800">
    <property type="entry name" value="HMBD"/>
</dbReference>
<dbReference type="Gene3D" id="2.40.30.170">
    <property type="match status" value="1"/>
</dbReference>
<dbReference type="STRING" id="1544798.LH29_21110"/>
<dbReference type="Pfam" id="PF25919">
    <property type="entry name" value="BSH_CusB"/>
    <property type="match status" value="1"/>
</dbReference>
<feature type="domain" description="HMA" evidence="3">
    <location>
        <begin position="515"/>
        <end position="581"/>
    </location>
</feature>
<dbReference type="InterPro" id="IPR058790">
    <property type="entry name" value="BSH_CusB"/>
</dbReference>
<proteinExistence type="inferred from homology"/>
<evidence type="ECO:0000256" key="2">
    <source>
        <dbReference type="ARBA" id="ARBA00022448"/>
    </source>
</evidence>
<name>A0A0D8J5X5_9BACT</name>
<keyword evidence="5" id="KW-1185">Reference proteome</keyword>
<dbReference type="GO" id="GO:0016020">
    <property type="term" value="C:membrane"/>
    <property type="evidence" value="ECO:0007669"/>
    <property type="project" value="InterPro"/>
</dbReference>
<comment type="caution">
    <text evidence="4">The sequence shown here is derived from an EMBL/GenBank/DDBJ whole genome shotgun (WGS) entry which is preliminary data.</text>
</comment>
<evidence type="ECO:0000256" key="1">
    <source>
        <dbReference type="ARBA" id="ARBA00009477"/>
    </source>
</evidence>
<keyword evidence="2" id="KW-0813">Transport</keyword>
<dbReference type="Gene3D" id="6.10.140.730">
    <property type="match status" value="1"/>
</dbReference>
<evidence type="ECO:0000259" key="3">
    <source>
        <dbReference type="PROSITE" id="PS50846"/>
    </source>
</evidence>
<dbReference type="CDD" id="cd00371">
    <property type="entry name" value="HMA"/>
    <property type="match status" value="2"/>
</dbReference>
<dbReference type="InterPro" id="IPR006121">
    <property type="entry name" value="HMA_dom"/>
</dbReference>
<dbReference type="Proteomes" id="UP000032544">
    <property type="component" value="Unassembled WGS sequence"/>
</dbReference>
<gene>
    <name evidence="4" type="ORF">LH29_21110</name>
</gene>
<dbReference type="GO" id="GO:0022857">
    <property type="term" value="F:transmembrane transporter activity"/>
    <property type="evidence" value="ECO:0007669"/>
    <property type="project" value="InterPro"/>
</dbReference>
<reference evidence="4 5" key="1">
    <citation type="submission" date="2014-09" db="EMBL/GenBank/DDBJ databases">
        <title>Draft Genome Sequence of Draconibacterium sp. JN14CK-3.</title>
        <authorList>
            <person name="Dong C."/>
            <person name="Lai Q."/>
            <person name="Shao Z."/>
        </authorList>
    </citation>
    <scope>NUCLEOTIDE SEQUENCE [LARGE SCALE GENOMIC DNA]</scope>
    <source>
        <strain evidence="4 5">JN14CK-3</strain>
    </source>
</reference>
<dbReference type="Pfam" id="PF25975">
    <property type="entry name" value="CzcB_C"/>
    <property type="match status" value="1"/>
</dbReference>
<dbReference type="PROSITE" id="PS50846">
    <property type="entry name" value="HMA_2"/>
    <property type="match status" value="2"/>
</dbReference>
<dbReference type="Pfam" id="PF19335">
    <property type="entry name" value="HMBD"/>
    <property type="match status" value="1"/>
</dbReference>
<evidence type="ECO:0000313" key="5">
    <source>
        <dbReference type="Proteomes" id="UP000032544"/>
    </source>
</evidence>